<evidence type="ECO:0000256" key="2">
    <source>
        <dbReference type="HAMAP-Rule" id="MF_00795"/>
    </source>
</evidence>
<evidence type="ECO:0000313" key="4">
    <source>
        <dbReference type="Proteomes" id="UP000466586"/>
    </source>
</evidence>
<protein>
    <recommendedName>
        <fullName evidence="2">PF03932 family protein CutC</fullName>
    </recommendedName>
</protein>
<dbReference type="Proteomes" id="UP000466586">
    <property type="component" value="Unassembled WGS sequence"/>
</dbReference>
<dbReference type="InterPro" id="IPR005627">
    <property type="entry name" value="CutC-like"/>
</dbReference>
<dbReference type="EMBL" id="WVHT01000005">
    <property type="protein sequence ID" value="MXV51598.1"/>
    <property type="molecule type" value="Genomic_DNA"/>
</dbReference>
<reference evidence="3 4" key="1">
    <citation type="submission" date="2019-11" db="EMBL/GenBank/DDBJ databases">
        <title>Pedobacter sp. HMF7647 Genome sequencing and assembly.</title>
        <authorList>
            <person name="Kang H."/>
            <person name="Kim H."/>
            <person name="Joh K."/>
        </authorList>
    </citation>
    <scope>NUCLEOTIDE SEQUENCE [LARGE SCALE GENOMIC DNA]</scope>
    <source>
        <strain evidence="3 4">HMF7647</strain>
    </source>
</reference>
<dbReference type="HAMAP" id="MF_00795">
    <property type="entry name" value="CutC"/>
    <property type="match status" value="1"/>
</dbReference>
<evidence type="ECO:0000256" key="1">
    <source>
        <dbReference type="ARBA" id="ARBA00007768"/>
    </source>
</evidence>
<proteinExistence type="inferred from homology"/>
<dbReference type="Pfam" id="PF03932">
    <property type="entry name" value="CutC"/>
    <property type="match status" value="1"/>
</dbReference>
<keyword evidence="2" id="KW-0963">Cytoplasm</keyword>
<gene>
    <name evidence="2" type="primary">cutC</name>
    <name evidence="3" type="ORF">GS399_11505</name>
</gene>
<dbReference type="PANTHER" id="PTHR12598">
    <property type="entry name" value="COPPER HOMEOSTASIS PROTEIN CUTC"/>
    <property type="match status" value="1"/>
</dbReference>
<name>A0A7K1YC31_9SPHI</name>
<comment type="caution">
    <text evidence="3">The sequence shown here is derived from an EMBL/GenBank/DDBJ whole genome shotgun (WGS) entry which is preliminary data.</text>
</comment>
<dbReference type="GO" id="GO:0005737">
    <property type="term" value="C:cytoplasm"/>
    <property type="evidence" value="ECO:0007669"/>
    <property type="project" value="UniProtKB-SubCell"/>
</dbReference>
<dbReference type="SUPFAM" id="SSF110395">
    <property type="entry name" value="CutC-like"/>
    <property type="match status" value="1"/>
</dbReference>
<organism evidence="3 4">
    <name type="scientific">Hufsiella arboris</name>
    <dbReference type="NCBI Taxonomy" id="2695275"/>
    <lineage>
        <taxon>Bacteria</taxon>
        <taxon>Pseudomonadati</taxon>
        <taxon>Bacteroidota</taxon>
        <taxon>Sphingobacteriia</taxon>
        <taxon>Sphingobacteriales</taxon>
        <taxon>Sphingobacteriaceae</taxon>
        <taxon>Hufsiella</taxon>
    </lineage>
</organism>
<dbReference type="Gene3D" id="3.20.20.380">
    <property type="entry name" value="Copper homeostasis (CutC) domain"/>
    <property type="match status" value="1"/>
</dbReference>
<dbReference type="RefSeq" id="WP_160844784.1">
    <property type="nucleotide sequence ID" value="NZ_WVHT01000005.1"/>
</dbReference>
<sequence length="241" mass="26282">MSYSLEICANSIQSALNAQTGGASRIEFCDNILEGGTTPSYGAIKQVVEHLTIPVFVLIRPRGGDFVYSDEEFAAMKDDIQFCKEIGCRGIVTGILKADGTVDVQRTTKLVELAKPLQLTFHRAFDDCVNMDQSLEDIIQLGFDRILTSGGKPTAFEAISTLSELVKKADNRIKIVPGSGITETNIIDIATATGAEEFHTTAKTLRQGVHYSMFNDETIVQTDTEKVRAISKILNSLDSLV</sequence>
<comment type="similarity">
    <text evidence="1 2">Belongs to the CutC family.</text>
</comment>
<dbReference type="GO" id="GO:0005507">
    <property type="term" value="F:copper ion binding"/>
    <property type="evidence" value="ECO:0007669"/>
    <property type="project" value="TreeGrafter"/>
</dbReference>
<accession>A0A7K1YC31</accession>
<dbReference type="PANTHER" id="PTHR12598:SF0">
    <property type="entry name" value="COPPER HOMEOSTASIS PROTEIN CUTC HOMOLOG"/>
    <property type="match status" value="1"/>
</dbReference>
<evidence type="ECO:0000313" key="3">
    <source>
        <dbReference type="EMBL" id="MXV51598.1"/>
    </source>
</evidence>
<dbReference type="AlphaFoldDB" id="A0A7K1YC31"/>
<comment type="caution">
    <text evidence="2">Once thought to be involved in copper homeostasis, experiments in E.coli have shown this is not the case.</text>
</comment>
<dbReference type="InterPro" id="IPR036822">
    <property type="entry name" value="CutC-like_dom_sf"/>
</dbReference>
<keyword evidence="4" id="KW-1185">Reference proteome</keyword>
<dbReference type="FunFam" id="3.20.20.380:FF:000001">
    <property type="entry name" value="Copper homeostasis protein CutC"/>
    <property type="match status" value="1"/>
</dbReference>
<comment type="subcellular location">
    <subcellularLocation>
        <location evidence="2">Cytoplasm</location>
    </subcellularLocation>
</comment>